<dbReference type="OrthoDB" id="7229284at2"/>
<keyword evidence="7" id="KW-1185">Reference proteome</keyword>
<evidence type="ECO:0000256" key="1">
    <source>
        <dbReference type="ARBA" id="ARBA00001275"/>
    </source>
</evidence>
<organism evidence="6 7">
    <name type="scientific">Desulfopila aestuarii DSM 18488</name>
    <dbReference type="NCBI Taxonomy" id="1121416"/>
    <lineage>
        <taxon>Bacteria</taxon>
        <taxon>Pseudomonadati</taxon>
        <taxon>Thermodesulfobacteriota</taxon>
        <taxon>Desulfobulbia</taxon>
        <taxon>Desulfobulbales</taxon>
        <taxon>Desulfocapsaceae</taxon>
        <taxon>Desulfopila</taxon>
    </lineage>
</organism>
<comment type="catalytic activity">
    <reaction evidence="1">
        <text>[(1-&gt;4)-alpha-D-glucosyl](n) + phosphate = [(1-&gt;4)-alpha-D-glucosyl](n-1) + alpha-D-glucose 1-phosphate</text>
        <dbReference type="Rhea" id="RHEA:41732"/>
        <dbReference type="Rhea" id="RHEA-COMP:9584"/>
        <dbReference type="Rhea" id="RHEA-COMP:9586"/>
        <dbReference type="ChEBI" id="CHEBI:15444"/>
        <dbReference type="ChEBI" id="CHEBI:43474"/>
        <dbReference type="ChEBI" id="CHEBI:58601"/>
        <dbReference type="EC" id="2.4.1.1"/>
    </reaction>
</comment>
<gene>
    <name evidence="6" type="ORF">SAMN02745220_04735</name>
</gene>
<evidence type="ECO:0000256" key="4">
    <source>
        <dbReference type="PIRSR" id="PIRSR000460-1"/>
    </source>
</evidence>
<dbReference type="SUPFAM" id="SSF53756">
    <property type="entry name" value="UDP-Glycosyltransferase/glycogen phosphorylase"/>
    <property type="match status" value="1"/>
</dbReference>
<proteinExistence type="inferred from homology"/>
<dbReference type="NCBIfam" id="TIGR02094">
    <property type="entry name" value="more_P_ylases"/>
    <property type="match status" value="1"/>
</dbReference>
<reference evidence="6 7" key="1">
    <citation type="submission" date="2016-12" db="EMBL/GenBank/DDBJ databases">
        <authorList>
            <person name="Song W.-J."/>
            <person name="Kurnit D.M."/>
        </authorList>
    </citation>
    <scope>NUCLEOTIDE SEQUENCE [LARGE SCALE GENOMIC DNA]</scope>
    <source>
        <strain evidence="6 7">DSM 18488</strain>
    </source>
</reference>
<dbReference type="Pfam" id="PF11897">
    <property type="entry name" value="DUF3417"/>
    <property type="match status" value="1"/>
</dbReference>
<dbReference type="GO" id="GO:0030170">
    <property type="term" value="F:pyridoxal phosphate binding"/>
    <property type="evidence" value="ECO:0007669"/>
    <property type="project" value="InterPro"/>
</dbReference>
<sequence length="841" mass="95509">MNPERYLPRSLPASLKGLTDLALDLRWNWNHCADVLWRAIDPEIWKGTEDPWLILESVSRMRLETLAADPAFMEELRNQLAYRQAYMRQPTWYDERYGSDRLGSVVYFSMEFGLSDALPIYSGGLGVLAGDFLKTASDLGIPVVGIGLLYQQGYFRQALDTNGEQLAFFPFNNPTMLPVLPLQDPDGEWLRVSVELPGRTLHLRGWLAQVGRVPLYLLDSNDLLNAPGDRGITGELYGGGTEMRLRQEIVLGIGGWRLLDALKISPSVCHLNEGHAAFVVLERARRFMDQHDRSFSISFQATRAGNIFTTHTPVAAGFDRFPPGLMTQYFSEYTKTLGISMEALLSLGCSREAENHDSFNMAYLALRGCGRTNGVSRLHGEVSRQIFRPLFPRWPQQEIPIGHVTNGVHVPSWDSAAADTLWTERCGKGSWSSTLETVEYALKNVDDEKLWTMRNEARQPLITAVRRRLIRQQEACRLSEKDLRQCRETLDPHVLTIGFARRFASYKRPGLLLTDPERLTRLLTHPKHPVQLIIAGKAHPQDEEGKRLVREWSEYLRRPEVRKHGVFLEDYDMGLAAELVQGVDLWLNTPRRPWEACGTSGMKVLVNGGLNLSELDGWWAEAYEPGVGWSLGDGKEHDQDPAWDAKEAEELYMLLEEEVVPAFYTRDERGIPTAWVTRMRHSMARLTPLFSCNRMVREYTSDYYVPAAAAYQRRAADNGSLATALDEWHLTLLSHWRQLRFGQCTVEESSVRNLFLVEVYLGEVHPSAVRVELYADPLSPDSNPVRITMDRGERLSGSVIGYQYHAVVSKGRSAQDYTPRVIPYNADASVPVEINFILWRE</sequence>
<protein>
    <submittedName>
        <fullName evidence="6">Starch phosphorylase</fullName>
    </submittedName>
</protein>
<dbReference type="AlphaFoldDB" id="A0A1M7YJG8"/>
<keyword evidence="3" id="KW-0021">Allosteric enzyme</keyword>
<evidence type="ECO:0000313" key="7">
    <source>
        <dbReference type="Proteomes" id="UP000184603"/>
    </source>
</evidence>
<dbReference type="Gene3D" id="3.40.50.2000">
    <property type="entry name" value="Glycogen Phosphorylase B"/>
    <property type="match status" value="3"/>
</dbReference>
<dbReference type="InterPro" id="IPR011834">
    <property type="entry name" value="Agluc_phsphrylas"/>
</dbReference>
<dbReference type="STRING" id="1121416.SAMN02745220_04735"/>
<dbReference type="GO" id="GO:0008184">
    <property type="term" value="F:glycogen phosphorylase activity"/>
    <property type="evidence" value="ECO:0007669"/>
    <property type="project" value="InterPro"/>
</dbReference>
<evidence type="ECO:0000256" key="2">
    <source>
        <dbReference type="ARBA" id="ARBA00006047"/>
    </source>
</evidence>
<feature type="domain" description="DUF3417" evidence="5">
    <location>
        <begin position="11"/>
        <end position="118"/>
    </location>
</feature>
<accession>A0A1M7YJG8</accession>
<evidence type="ECO:0000256" key="3">
    <source>
        <dbReference type="ARBA" id="ARBA00022533"/>
    </source>
</evidence>
<name>A0A1M7YJG8_9BACT</name>
<dbReference type="RefSeq" id="WP_073616350.1">
    <property type="nucleotide sequence ID" value="NZ_FRFE01000040.1"/>
</dbReference>
<dbReference type="InterPro" id="IPR000811">
    <property type="entry name" value="Glyco_trans_35"/>
</dbReference>
<keyword evidence="4" id="KW-0663">Pyridoxal phosphate</keyword>
<dbReference type="InterPro" id="IPR052182">
    <property type="entry name" value="Glycogen/Maltodextrin_Phosph"/>
</dbReference>
<dbReference type="Proteomes" id="UP000184603">
    <property type="component" value="Unassembled WGS sequence"/>
</dbReference>
<dbReference type="InterPro" id="IPR024517">
    <property type="entry name" value="Glycogen_phosphorylase_DUF3417"/>
</dbReference>
<dbReference type="Pfam" id="PF00343">
    <property type="entry name" value="Phosphorylase"/>
    <property type="match status" value="1"/>
</dbReference>
<feature type="modified residue" description="N6-(pyridoxal phosphate)lysine" evidence="4">
    <location>
        <position position="603"/>
    </location>
</feature>
<dbReference type="EMBL" id="FRFE01000040">
    <property type="protein sequence ID" value="SHO52763.1"/>
    <property type="molecule type" value="Genomic_DNA"/>
</dbReference>
<dbReference type="PIRSF" id="PIRSF000460">
    <property type="entry name" value="Pprylas_GlgP"/>
    <property type="match status" value="1"/>
</dbReference>
<comment type="similarity">
    <text evidence="2">Belongs to the glycogen phosphorylase family.</text>
</comment>
<dbReference type="PANTHER" id="PTHR42655">
    <property type="entry name" value="GLYCOGEN PHOSPHORYLASE"/>
    <property type="match status" value="1"/>
</dbReference>
<evidence type="ECO:0000313" key="6">
    <source>
        <dbReference type="EMBL" id="SHO52763.1"/>
    </source>
</evidence>
<dbReference type="PANTHER" id="PTHR42655:SF1">
    <property type="entry name" value="GLYCOGEN PHOSPHORYLASE"/>
    <property type="match status" value="1"/>
</dbReference>
<evidence type="ECO:0000259" key="5">
    <source>
        <dbReference type="Pfam" id="PF11897"/>
    </source>
</evidence>
<dbReference type="GO" id="GO:0005975">
    <property type="term" value="P:carbohydrate metabolic process"/>
    <property type="evidence" value="ECO:0007669"/>
    <property type="project" value="InterPro"/>
</dbReference>